<dbReference type="EMBL" id="FPBH01000003">
    <property type="protein sequence ID" value="SFT70854.1"/>
    <property type="molecule type" value="Genomic_DNA"/>
</dbReference>
<proteinExistence type="predicted"/>
<organism evidence="1 2">
    <name type="scientific">Paraburkholderia aspalathi</name>
    <dbReference type="NCBI Taxonomy" id="1324617"/>
    <lineage>
        <taxon>Bacteria</taxon>
        <taxon>Pseudomonadati</taxon>
        <taxon>Pseudomonadota</taxon>
        <taxon>Betaproteobacteria</taxon>
        <taxon>Burkholderiales</taxon>
        <taxon>Burkholderiaceae</taxon>
        <taxon>Paraburkholderia</taxon>
    </lineage>
</organism>
<reference evidence="1 2" key="1">
    <citation type="submission" date="2016-10" db="EMBL/GenBank/DDBJ databases">
        <authorList>
            <person name="de Groot N.N."/>
        </authorList>
    </citation>
    <scope>NUCLEOTIDE SEQUENCE [LARGE SCALE GENOMIC DNA]</scope>
    <source>
        <strain evidence="1 2">LMG 27731</strain>
    </source>
</reference>
<dbReference type="SUPFAM" id="SSF56214">
    <property type="entry name" value="4'-phosphopantetheinyl transferase"/>
    <property type="match status" value="1"/>
</dbReference>
<dbReference type="GO" id="GO:0000287">
    <property type="term" value="F:magnesium ion binding"/>
    <property type="evidence" value="ECO:0007669"/>
    <property type="project" value="InterPro"/>
</dbReference>
<dbReference type="RefSeq" id="WP_234487525.1">
    <property type="nucleotide sequence ID" value="NZ_CAJNAX010000001.1"/>
</dbReference>
<name>A0A1I7A7F7_9BURK</name>
<gene>
    <name evidence="1" type="ORF">SAMN05192563_1003141</name>
</gene>
<accession>A0A1I7A7F7</accession>
<dbReference type="Proteomes" id="UP000198844">
    <property type="component" value="Unassembled WGS sequence"/>
</dbReference>
<dbReference type="GO" id="GO:0008897">
    <property type="term" value="F:holo-[acyl-carrier-protein] synthase activity"/>
    <property type="evidence" value="ECO:0007669"/>
    <property type="project" value="InterPro"/>
</dbReference>
<dbReference type="Gene3D" id="3.90.470.20">
    <property type="entry name" value="4'-phosphopantetheinyl transferase domain"/>
    <property type="match status" value="1"/>
</dbReference>
<dbReference type="AlphaFoldDB" id="A0A1I7A7F7"/>
<protein>
    <recommendedName>
        <fullName evidence="3">4'-phosphopantetheinyl transferase</fullName>
    </recommendedName>
</protein>
<sequence length="274" mass="30090">MPIQLAQSLPVRAYGTPYDGSSDAMPDPCEITFSAHRMTRQYPSWIDVPRPGELHLWRFRAGWLPVSIQEGDRWLSETERGRARLNPNSALRKRFVAARVVLRWIVANLLDLAPHEVKFIDDHAEQPGVQLPPDSHPVAIDIAYGGIWIVIGIASGALGLGVAMPTPGNETAIPGEARASIWPTGVPDRHADRFRYADEALQSARYSSLSNALKRPSIDIEPLTLRANATATFVDLPAAGRWHVVDVPMPGKIRAAVSIAHPVKSIQAFGWPKS</sequence>
<evidence type="ECO:0000313" key="2">
    <source>
        <dbReference type="Proteomes" id="UP000198844"/>
    </source>
</evidence>
<dbReference type="InterPro" id="IPR037143">
    <property type="entry name" value="4-PPantetheinyl_Trfase_dom_sf"/>
</dbReference>
<evidence type="ECO:0008006" key="3">
    <source>
        <dbReference type="Google" id="ProtNLM"/>
    </source>
</evidence>
<evidence type="ECO:0000313" key="1">
    <source>
        <dbReference type="EMBL" id="SFT70854.1"/>
    </source>
</evidence>